<dbReference type="HOGENOM" id="CLU_1085387_0_0_10"/>
<proteinExistence type="predicted"/>
<evidence type="ECO:0000313" key="3">
    <source>
        <dbReference type="Proteomes" id="UP000008461"/>
    </source>
</evidence>
<feature type="transmembrane region" description="Helical" evidence="1">
    <location>
        <begin position="50"/>
        <end position="69"/>
    </location>
</feature>
<gene>
    <name evidence="2" type="ordered locus">Halhy_0587</name>
</gene>
<keyword evidence="1" id="KW-0472">Membrane</keyword>
<feature type="transmembrane region" description="Helical" evidence="1">
    <location>
        <begin position="6"/>
        <end position="29"/>
    </location>
</feature>
<keyword evidence="3" id="KW-1185">Reference proteome</keyword>
<dbReference type="AlphaFoldDB" id="F4L0I4"/>
<dbReference type="OrthoDB" id="940265at2"/>
<feature type="transmembrane region" description="Helical" evidence="1">
    <location>
        <begin position="165"/>
        <end position="185"/>
    </location>
</feature>
<reference evidence="2 3" key="1">
    <citation type="journal article" date="2011" name="Stand. Genomic Sci.">
        <title>Complete genome sequence of Haliscomenobacter hydrossis type strain (O).</title>
        <authorList>
            <consortium name="US DOE Joint Genome Institute (JGI-PGF)"/>
            <person name="Daligault H."/>
            <person name="Lapidus A."/>
            <person name="Zeytun A."/>
            <person name="Nolan M."/>
            <person name="Lucas S."/>
            <person name="Del Rio T.G."/>
            <person name="Tice H."/>
            <person name="Cheng J.F."/>
            <person name="Tapia R."/>
            <person name="Han C."/>
            <person name="Goodwin L."/>
            <person name="Pitluck S."/>
            <person name="Liolios K."/>
            <person name="Pagani I."/>
            <person name="Ivanova N."/>
            <person name="Huntemann M."/>
            <person name="Mavromatis K."/>
            <person name="Mikhailova N."/>
            <person name="Pati A."/>
            <person name="Chen A."/>
            <person name="Palaniappan K."/>
            <person name="Land M."/>
            <person name="Hauser L."/>
            <person name="Brambilla E.M."/>
            <person name="Rohde M."/>
            <person name="Verbarg S."/>
            <person name="Goker M."/>
            <person name="Bristow J."/>
            <person name="Eisen J.A."/>
            <person name="Markowitz V."/>
            <person name="Hugenholtz P."/>
            <person name="Kyrpides N.C."/>
            <person name="Klenk H.P."/>
            <person name="Woyke T."/>
        </authorList>
    </citation>
    <scope>NUCLEOTIDE SEQUENCE [LARGE SCALE GENOMIC DNA]</scope>
    <source>
        <strain evidence="3">ATCC 27775 / DSM 1100 / LMG 10767 / O</strain>
    </source>
</reference>
<dbReference type="eggNOG" id="ENOG5033116">
    <property type="taxonomic scope" value="Bacteria"/>
</dbReference>
<feature type="transmembrane region" description="Helical" evidence="1">
    <location>
        <begin position="220"/>
        <end position="240"/>
    </location>
</feature>
<dbReference type="RefSeq" id="WP_013763060.1">
    <property type="nucleotide sequence ID" value="NC_015510.1"/>
</dbReference>
<dbReference type="STRING" id="760192.Halhy_0587"/>
<keyword evidence="1" id="KW-0812">Transmembrane</keyword>
<accession>F4L0I4</accession>
<keyword evidence="1" id="KW-1133">Transmembrane helix</keyword>
<dbReference type="Proteomes" id="UP000008461">
    <property type="component" value="Chromosome"/>
</dbReference>
<dbReference type="KEGG" id="hhy:Halhy_0587"/>
<evidence type="ECO:0008006" key="4">
    <source>
        <dbReference type="Google" id="ProtNLM"/>
    </source>
</evidence>
<evidence type="ECO:0000313" key="2">
    <source>
        <dbReference type="EMBL" id="AEE48496.1"/>
    </source>
</evidence>
<feature type="transmembrane region" description="Helical" evidence="1">
    <location>
        <begin position="75"/>
        <end position="94"/>
    </location>
</feature>
<evidence type="ECO:0000256" key="1">
    <source>
        <dbReference type="SAM" id="Phobius"/>
    </source>
</evidence>
<protein>
    <recommendedName>
        <fullName evidence="4">DoxX family protein</fullName>
    </recommendedName>
</protein>
<feature type="transmembrane region" description="Helical" evidence="1">
    <location>
        <begin position="197"/>
        <end position="214"/>
    </location>
</feature>
<name>F4L0I4_HALH1</name>
<reference key="2">
    <citation type="submission" date="2011-04" db="EMBL/GenBank/DDBJ databases">
        <title>Complete sequence of chromosome of Haliscomenobacter hydrossis DSM 1100.</title>
        <authorList>
            <consortium name="US DOE Joint Genome Institute (JGI-PGF)"/>
            <person name="Lucas S."/>
            <person name="Han J."/>
            <person name="Lapidus A."/>
            <person name="Bruce D."/>
            <person name="Goodwin L."/>
            <person name="Pitluck S."/>
            <person name="Peters L."/>
            <person name="Kyrpides N."/>
            <person name="Mavromatis K."/>
            <person name="Ivanova N."/>
            <person name="Ovchinnikova G."/>
            <person name="Pagani I."/>
            <person name="Daligault H."/>
            <person name="Detter J.C."/>
            <person name="Han C."/>
            <person name="Land M."/>
            <person name="Hauser L."/>
            <person name="Markowitz V."/>
            <person name="Cheng J.-F."/>
            <person name="Hugenholtz P."/>
            <person name="Woyke T."/>
            <person name="Wu D."/>
            <person name="Verbarg S."/>
            <person name="Frueling A."/>
            <person name="Brambilla E."/>
            <person name="Klenk H.-P."/>
            <person name="Eisen J.A."/>
        </authorList>
    </citation>
    <scope>NUCLEOTIDE SEQUENCE</scope>
    <source>
        <strain>DSM 1100</strain>
    </source>
</reference>
<sequence length="243" mass="27204">MKTKDFYALLIRLFLGYIFASAGLCKLTGGNFGQLIGPPWLIEELAKYQLKFFAEFIAFSQVLVGLLVMSQRYSVVGLIMLMPINVSILIVTISQNWKGTPYVDAVLVALNVLALLYEWKTLKFLLLPDTSQVSLPTKVNELFPNQWWGTLGIGFGALGGFLAPWSHLATLVFGTLAFIGVYINVFNYRNYFLLEKIILALSGIAILTVTFAMYLGKVMWFGLLGSVGLVFILLLLRTFLHRK</sequence>
<organism evidence="2 3">
    <name type="scientific">Haliscomenobacter hydrossis (strain ATCC 27775 / DSM 1100 / LMG 10767 / O)</name>
    <dbReference type="NCBI Taxonomy" id="760192"/>
    <lineage>
        <taxon>Bacteria</taxon>
        <taxon>Pseudomonadati</taxon>
        <taxon>Bacteroidota</taxon>
        <taxon>Saprospiria</taxon>
        <taxon>Saprospirales</taxon>
        <taxon>Haliscomenobacteraceae</taxon>
        <taxon>Haliscomenobacter</taxon>
    </lineage>
</organism>
<dbReference type="EMBL" id="CP002691">
    <property type="protein sequence ID" value="AEE48496.1"/>
    <property type="molecule type" value="Genomic_DNA"/>
</dbReference>